<evidence type="ECO:0000256" key="1">
    <source>
        <dbReference type="ARBA" id="ARBA00022723"/>
    </source>
</evidence>
<dbReference type="Proteomes" id="UP000317180">
    <property type="component" value="Unassembled WGS sequence"/>
</dbReference>
<keyword evidence="2" id="KW-0378">Hydrolase</keyword>
<proteinExistence type="inferred from homology"/>
<evidence type="ECO:0000313" key="5">
    <source>
        <dbReference type="EMBL" id="GED27723.1"/>
    </source>
</evidence>
<dbReference type="GeneID" id="82808811"/>
<dbReference type="PANTHER" id="PTHR43782">
    <property type="entry name" value="ARGINASE"/>
    <property type="match status" value="1"/>
</dbReference>
<dbReference type="Pfam" id="PF00491">
    <property type="entry name" value="Arginase"/>
    <property type="match status" value="1"/>
</dbReference>
<comment type="caution">
    <text evidence="5">The sequence shown here is derived from an EMBL/GenBank/DDBJ whole genome shotgun (WGS) entry which is preliminary data.</text>
</comment>
<comment type="similarity">
    <text evidence="4">Belongs to the arginase family.</text>
</comment>
<dbReference type="SUPFAM" id="SSF52768">
    <property type="entry name" value="Arginase/deacetylase"/>
    <property type="match status" value="1"/>
</dbReference>
<dbReference type="PROSITE" id="PS51409">
    <property type="entry name" value="ARGINASE_2"/>
    <property type="match status" value="1"/>
</dbReference>
<dbReference type="Gene3D" id="3.40.800.10">
    <property type="entry name" value="Ureohydrolase domain"/>
    <property type="match status" value="1"/>
</dbReference>
<protein>
    <recommendedName>
        <fullName evidence="7">Arginase</fullName>
    </recommendedName>
</protein>
<dbReference type="PANTHER" id="PTHR43782:SF3">
    <property type="entry name" value="ARGINASE"/>
    <property type="match status" value="1"/>
</dbReference>
<dbReference type="PIRSF" id="PIRSF036979">
    <property type="entry name" value="Arginase"/>
    <property type="match status" value="1"/>
</dbReference>
<evidence type="ECO:0008006" key="7">
    <source>
        <dbReference type="Google" id="ProtNLM"/>
    </source>
</evidence>
<gene>
    <name evidence="5" type="ORF">BAG01nite_38250</name>
</gene>
<dbReference type="RefSeq" id="WP_242507488.1">
    <property type="nucleotide sequence ID" value="NZ_BJOD01000048.1"/>
</dbReference>
<dbReference type="InterPro" id="IPR006035">
    <property type="entry name" value="Ureohydrolase"/>
</dbReference>
<keyword evidence="1" id="KW-0479">Metal-binding</keyword>
<keyword evidence="3" id="KW-0464">Manganese</keyword>
<dbReference type="InterPro" id="IPR023696">
    <property type="entry name" value="Ureohydrolase_dom_sf"/>
</dbReference>
<evidence type="ECO:0000313" key="6">
    <source>
        <dbReference type="Proteomes" id="UP000317180"/>
    </source>
</evidence>
<keyword evidence="6" id="KW-1185">Reference proteome</keyword>
<evidence type="ECO:0000256" key="4">
    <source>
        <dbReference type="PROSITE-ProRule" id="PRU00742"/>
    </source>
</evidence>
<sequence>MIPSSKAMEGLSINVKVAGIPHFTGAYVSGTELSPDALRKAGLIGQLQQAGLGVEDIGNVRLPDYLPRHNIPPVRNWPAPRMLWDLLGKEAQNWFASDEFVLMLGGDCGLIVGTALAHQARHKEKAFLLVIDGHLDAVVPSASRCIGAAGMGLWFLLQDQGQWIERSGWEAERIRLVGCQQQPAEAYGIDVTTLEQLQKDGVVGSIARILQAIPSDARILVHFDVDVMHKEAMAAAYAPSETGLSLQEAEALLAAALGDERVVAMEVTEFSALRDTTGEQAARLVQLLARALATRVKGSFSATL</sequence>
<dbReference type="EMBL" id="BJOD01000048">
    <property type="protein sequence ID" value="GED27723.1"/>
    <property type="molecule type" value="Genomic_DNA"/>
</dbReference>
<name>A0ABQ0SVB5_9BACL</name>
<evidence type="ECO:0000256" key="2">
    <source>
        <dbReference type="ARBA" id="ARBA00022801"/>
    </source>
</evidence>
<organism evidence="5 6">
    <name type="scientific">Brevibacillus agri</name>
    <dbReference type="NCBI Taxonomy" id="51101"/>
    <lineage>
        <taxon>Bacteria</taxon>
        <taxon>Bacillati</taxon>
        <taxon>Bacillota</taxon>
        <taxon>Bacilli</taxon>
        <taxon>Bacillales</taxon>
        <taxon>Paenibacillaceae</taxon>
        <taxon>Brevibacillus</taxon>
    </lineage>
</organism>
<reference evidence="5 6" key="1">
    <citation type="submission" date="2019-06" db="EMBL/GenBank/DDBJ databases">
        <title>Whole genome shotgun sequence of Brevibacillus agri NBRC 15538.</title>
        <authorList>
            <person name="Hosoyama A."/>
            <person name="Uohara A."/>
            <person name="Ohji S."/>
            <person name="Ichikawa N."/>
        </authorList>
    </citation>
    <scope>NUCLEOTIDE SEQUENCE [LARGE SCALE GENOMIC DNA]</scope>
    <source>
        <strain evidence="5 6">NBRC 15538</strain>
    </source>
</reference>
<evidence type="ECO:0000256" key="3">
    <source>
        <dbReference type="ARBA" id="ARBA00023211"/>
    </source>
</evidence>
<accession>A0ABQ0SVB5</accession>